<evidence type="ECO:0000313" key="4">
    <source>
        <dbReference type="Proteomes" id="UP000326198"/>
    </source>
</evidence>
<dbReference type="AlphaFoldDB" id="A0A5N7ASA4"/>
<dbReference type="InterPro" id="IPR025951">
    <property type="entry name" value="GXWXG_dom"/>
</dbReference>
<reference evidence="3 4" key="1">
    <citation type="submission" date="2019-04" db="EMBL/GenBank/DDBJ databases">
        <title>Friends and foes A comparative genomics studyof 23 Aspergillus species from section Flavi.</title>
        <authorList>
            <consortium name="DOE Joint Genome Institute"/>
            <person name="Kjaerbolling I."/>
            <person name="Vesth T."/>
            <person name="Frisvad J.C."/>
            <person name="Nybo J.L."/>
            <person name="Theobald S."/>
            <person name="Kildgaard S."/>
            <person name="Isbrandt T."/>
            <person name="Kuo A."/>
            <person name="Sato A."/>
            <person name="Lyhne E.K."/>
            <person name="Kogle M.E."/>
            <person name="Wiebenga A."/>
            <person name="Kun R.S."/>
            <person name="Lubbers R.J."/>
            <person name="Makela M.R."/>
            <person name="Barry K."/>
            <person name="Chovatia M."/>
            <person name="Clum A."/>
            <person name="Daum C."/>
            <person name="Haridas S."/>
            <person name="He G."/>
            <person name="LaButti K."/>
            <person name="Lipzen A."/>
            <person name="Mondo S."/>
            <person name="Riley R."/>
            <person name="Salamov A."/>
            <person name="Simmons B.A."/>
            <person name="Magnuson J.K."/>
            <person name="Henrissat B."/>
            <person name="Mortensen U.H."/>
            <person name="Larsen T.O."/>
            <person name="Devries R.P."/>
            <person name="Grigoriev I.V."/>
            <person name="Machida M."/>
            <person name="Baker S.E."/>
            <person name="Andersen M.R."/>
        </authorList>
    </citation>
    <scope>NUCLEOTIDE SEQUENCE [LARGE SCALE GENOMIC DNA]</scope>
    <source>
        <strain evidence="3 4">IBT 29228</strain>
    </source>
</reference>
<accession>A0A5N7ASA4</accession>
<feature type="domain" description="GXWXG" evidence="1">
    <location>
        <begin position="1"/>
        <end position="44"/>
    </location>
</feature>
<name>A0A5N7ASA4_9EURO</name>
<proteinExistence type="predicted"/>
<keyword evidence="4" id="KW-1185">Reference proteome</keyword>
<evidence type="ECO:0000259" key="2">
    <source>
        <dbReference type="Pfam" id="PF14232"/>
    </source>
</evidence>
<dbReference type="Gene3D" id="2.40.128.580">
    <property type="entry name" value="GXWXG domain"/>
    <property type="match status" value="1"/>
</dbReference>
<dbReference type="EMBL" id="ML736408">
    <property type="protein sequence ID" value="KAE8371640.1"/>
    <property type="molecule type" value="Genomic_DNA"/>
</dbReference>
<dbReference type="Pfam" id="PF14231">
    <property type="entry name" value="GXWXG"/>
    <property type="match status" value="1"/>
</dbReference>
<sequence>MIGQWEGGSFNTGHPTHEQLKTSRWAGKNFRSVGDVEPIVLYDESNARVWCKDYGNAQLREVKFRGVVSACMIYDNFPIIDSFRAISESVVIGGMDNKLVPKEAGTYYFYLRKIAE</sequence>
<gene>
    <name evidence="3" type="ORF">BDV26DRAFT_298601</name>
</gene>
<evidence type="ECO:0008006" key="5">
    <source>
        <dbReference type="Google" id="ProtNLM"/>
    </source>
</evidence>
<organism evidence="3 4">
    <name type="scientific">Aspergillus bertholletiae</name>
    <dbReference type="NCBI Taxonomy" id="1226010"/>
    <lineage>
        <taxon>Eukaryota</taxon>
        <taxon>Fungi</taxon>
        <taxon>Dikarya</taxon>
        <taxon>Ascomycota</taxon>
        <taxon>Pezizomycotina</taxon>
        <taxon>Eurotiomycetes</taxon>
        <taxon>Eurotiomycetidae</taxon>
        <taxon>Eurotiales</taxon>
        <taxon>Aspergillaceae</taxon>
        <taxon>Aspergillus</taxon>
        <taxon>Aspergillus subgen. Circumdati</taxon>
    </lineage>
</organism>
<dbReference type="Pfam" id="PF14232">
    <property type="entry name" value="DUF4334"/>
    <property type="match status" value="1"/>
</dbReference>
<evidence type="ECO:0000259" key="1">
    <source>
        <dbReference type="Pfam" id="PF14231"/>
    </source>
</evidence>
<dbReference type="InterPro" id="IPR025568">
    <property type="entry name" value="DUF4334"/>
</dbReference>
<evidence type="ECO:0000313" key="3">
    <source>
        <dbReference type="EMBL" id="KAE8371640.1"/>
    </source>
</evidence>
<feature type="domain" description="DUF4334" evidence="2">
    <location>
        <begin position="55"/>
        <end position="113"/>
    </location>
</feature>
<protein>
    <recommendedName>
        <fullName evidence="5">DUF4334 domain-containing protein</fullName>
    </recommendedName>
</protein>
<dbReference type="OrthoDB" id="2213372at2759"/>
<dbReference type="Proteomes" id="UP000326198">
    <property type="component" value="Unassembled WGS sequence"/>
</dbReference>